<dbReference type="Proteomes" id="UP000198211">
    <property type="component" value="Unassembled WGS sequence"/>
</dbReference>
<evidence type="ECO:0000313" key="2">
    <source>
        <dbReference type="EMBL" id="OWY91522.1"/>
    </source>
</evidence>
<proteinExistence type="predicted"/>
<dbReference type="GO" id="GO:0003677">
    <property type="term" value="F:DNA binding"/>
    <property type="evidence" value="ECO:0007669"/>
    <property type="project" value="TreeGrafter"/>
</dbReference>
<dbReference type="AlphaFoldDB" id="A0A225UEQ3"/>
<dbReference type="EMBL" id="NBNE01020051">
    <property type="protein sequence ID" value="OWY91522.1"/>
    <property type="molecule type" value="Genomic_DNA"/>
</dbReference>
<evidence type="ECO:0000259" key="1">
    <source>
        <dbReference type="Pfam" id="PF03184"/>
    </source>
</evidence>
<reference evidence="3" key="1">
    <citation type="submission" date="2017-03" db="EMBL/GenBank/DDBJ databases">
        <title>Phytopthora megakarya and P. palmivora, two closely related causual agents of cacao black pod achieved similar genome size and gene model numbers by different mechanisms.</title>
        <authorList>
            <person name="Ali S."/>
            <person name="Shao J."/>
            <person name="Larry D.J."/>
            <person name="Kronmiller B."/>
            <person name="Shen D."/>
            <person name="Strem M.D."/>
            <person name="Melnick R.L."/>
            <person name="Guiltinan M.J."/>
            <person name="Tyler B.M."/>
            <person name="Meinhardt L.W."/>
            <person name="Bailey B.A."/>
        </authorList>
    </citation>
    <scope>NUCLEOTIDE SEQUENCE [LARGE SCALE GENOMIC DNA]</scope>
    <source>
        <strain evidence="3">zdho120</strain>
    </source>
</reference>
<gene>
    <name evidence="2" type="ORF">PHMEG_00039869</name>
</gene>
<dbReference type="PANTHER" id="PTHR19303">
    <property type="entry name" value="TRANSPOSON"/>
    <property type="match status" value="1"/>
</dbReference>
<evidence type="ECO:0000313" key="3">
    <source>
        <dbReference type="Proteomes" id="UP000198211"/>
    </source>
</evidence>
<sequence>MQGSRWKKRFLVKYRMSLRCKTHIGQITLADSAEVASNFRLSVLKTIEEEGIVGIYNADETAMNYEYLPTRTYDTKGTRTVWIRNAGAEKKRLTVMLLGDMHGNRRTPFAIFKQPPSRMRETEIYNRINQNGFGRGVWGEVAPLMDKHDVQIYCNSKGWWNANLSIKFLRFHFGSRASLGEKILLLWDDFSGHWTQPVRDYAASINVVLMKIPPGYTSSCQPADIAWMKPFKLELRSLWVEHLQLQLRAHQQSDIQSKFKLQAPSRGELMLWLSNAWHKLPTATLESGFRKLAIPTDKREPPVTSAEDRETEINELVDKLEALQ</sequence>
<comment type="caution">
    <text evidence="2">The sequence shown here is derived from an EMBL/GenBank/DDBJ whole genome shotgun (WGS) entry which is preliminary data.</text>
</comment>
<feature type="non-terminal residue" evidence="2">
    <location>
        <position position="324"/>
    </location>
</feature>
<protein>
    <recommendedName>
        <fullName evidence="1">DDE-1 domain-containing protein</fullName>
    </recommendedName>
</protein>
<accession>A0A225UEQ3</accession>
<dbReference type="GO" id="GO:0005634">
    <property type="term" value="C:nucleus"/>
    <property type="evidence" value="ECO:0007669"/>
    <property type="project" value="TreeGrafter"/>
</dbReference>
<dbReference type="InterPro" id="IPR050863">
    <property type="entry name" value="CenT-Element_Derived"/>
</dbReference>
<dbReference type="InterPro" id="IPR004875">
    <property type="entry name" value="DDE_SF_endonuclease_dom"/>
</dbReference>
<feature type="domain" description="DDE-1" evidence="1">
    <location>
        <begin position="122"/>
        <end position="289"/>
    </location>
</feature>
<name>A0A225UEQ3_9STRA</name>
<dbReference type="STRING" id="4795.A0A225UEQ3"/>
<dbReference type="PANTHER" id="PTHR19303:SF57">
    <property type="entry name" value="HTH CENPB-TYPE DOMAIN-CONTAINING PROTEIN"/>
    <property type="match status" value="1"/>
</dbReference>
<organism evidence="2 3">
    <name type="scientific">Phytophthora megakarya</name>
    <dbReference type="NCBI Taxonomy" id="4795"/>
    <lineage>
        <taxon>Eukaryota</taxon>
        <taxon>Sar</taxon>
        <taxon>Stramenopiles</taxon>
        <taxon>Oomycota</taxon>
        <taxon>Peronosporomycetes</taxon>
        <taxon>Peronosporales</taxon>
        <taxon>Peronosporaceae</taxon>
        <taxon>Phytophthora</taxon>
    </lineage>
</organism>
<keyword evidence="3" id="KW-1185">Reference proteome</keyword>
<dbReference type="Pfam" id="PF03184">
    <property type="entry name" value="DDE_1"/>
    <property type="match status" value="1"/>
</dbReference>
<dbReference type="OrthoDB" id="122408at2759"/>